<organism evidence="1 2">
    <name type="scientific">Ancylostoma caninum</name>
    <name type="common">Dog hookworm</name>
    <dbReference type="NCBI Taxonomy" id="29170"/>
    <lineage>
        <taxon>Eukaryota</taxon>
        <taxon>Metazoa</taxon>
        <taxon>Ecdysozoa</taxon>
        <taxon>Nematoda</taxon>
        <taxon>Chromadorea</taxon>
        <taxon>Rhabditida</taxon>
        <taxon>Rhabditina</taxon>
        <taxon>Rhabditomorpha</taxon>
        <taxon>Strongyloidea</taxon>
        <taxon>Ancylostomatidae</taxon>
        <taxon>Ancylostomatinae</taxon>
        <taxon>Ancylostoma</taxon>
    </lineage>
</organism>
<keyword evidence="2" id="KW-1185">Reference proteome</keyword>
<dbReference type="AlphaFoldDB" id="A0A368H7D4"/>
<protein>
    <submittedName>
        <fullName evidence="1">Uncharacterized protein</fullName>
    </submittedName>
</protein>
<name>A0A368H7D4_ANCCA</name>
<evidence type="ECO:0000313" key="1">
    <source>
        <dbReference type="EMBL" id="RCN51207.1"/>
    </source>
</evidence>
<comment type="caution">
    <text evidence="1">The sequence shown here is derived from an EMBL/GenBank/DDBJ whole genome shotgun (WGS) entry which is preliminary data.</text>
</comment>
<evidence type="ECO:0000313" key="2">
    <source>
        <dbReference type="Proteomes" id="UP000252519"/>
    </source>
</evidence>
<gene>
    <name evidence="1" type="ORF">ANCCAN_02568</name>
</gene>
<reference evidence="1 2" key="1">
    <citation type="submission" date="2014-10" db="EMBL/GenBank/DDBJ databases">
        <title>Draft genome of the hookworm Ancylostoma caninum.</title>
        <authorList>
            <person name="Mitreva M."/>
        </authorList>
    </citation>
    <scope>NUCLEOTIDE SEQUENCE [LARGE SCALE GENOMIC DNA]</scope>
    <source>
        <strain evidence="1 2">Baltimore</strain>
    </source>
</reference>
<accession>A0A368H7D4</accession>
<dbReference type="Proteomes" id="UP000252519">
    <property type="component" value="Unassembled WGS sequence"/>
</dbReference>
<dbReference type="EMBL" id="JOJR01000015">
    <property type="protein sequence ID" value="RCN51207.1"/>
    <property type="molecule type" value="Genomic_DNA"/>
</dbReference>
<proteinExistence type="predicted"/>
<sequence>MAEIAISSHSTRCMLWNPPSMKQISAIFTRLAELSRDTLPQGMTSKPKVIIRKFSTR</sequence>